<dbReference type="CDD" id="cd18871">
    <property type="entry name" value="NUDIX_Cfim25_Nudt21"/>
    <property type="match status" value="1"/>
</dbReference>
<dbReference type="Pfam" id="PF13869">
    <property type="entry name" value="NUDIX_2"/>
    <property type="match status" value="2"/>
</dbReference>
<dbReference type="SUPFAM" id="SSF55811">
    <property type="entry name" value="Nudix"/>
    <property type="match status" value="1"/>
</dbReference>
<dbReference type="EMBL" id="BRXU01000002">
    <property type="protein sequence ID" value="GLC48779.1"/>
    <property type="molecule type" value="Genomic_DNA"/>
</dbReference>
<feature type="region of interest" description="Disordered" evidence="7">
    <location>
        <begin position="240"/>
        <end position="270"/>
    </location>
</feature>
<keyword evidence="3 6" id="KW-0694">RNA-binding</keyword>
<reference evidence="8 9" key="1">
    <citation type="journal article" date="2023" name="Commun. Biol.">
        <title>Reorganization of the ancestral sex-determining regions during the evolution of trioecy in Pleodorina starrii.</title>
        <authorList>
            <person name="Takahashi K."/>
            <person name="Suzuki S."/>
            <person name="Kawai-Toyooka H."/>
            <person name="Yamamoto K."/>
            <person name="Hamaji T."/>
            <person name="Ootsuki R."/>
            <person name="Yamaguchi H."/>
            <person name="Kawachi M."/>
            <person name="Higashiyama T."/>
            <person name="Nozaki H."/>
        </authorList>
    </citation>
    <scope>NUCLEOTIDE SEQUENCE [LARGE SCALE GENOMIC DNA]</scope>
    <source>
        <strain evidence="8 9">NIES-4479</strain>
    </source>
</reference>
<proteinExistence type="inferred from homology"/>
<dbReference type="AlphaFoldDB" id="A0A9W6EXT6"/>
<evidence type="ECO:0000313" key="9">
    <source>
        <dbReference type="Proteomes" id="UP001165080"/>
    </source>
</evidence>
<evidence type="ECO:0000256" key="7">
    <source>
        <dbReference type="SAM" id="MobiDB-lite"/>
    </source>
</evidence>
<dbReference type="InterPro" id="IPR016706">
    <property type="entry name" value="Cleav_polyA_spec_factor_su5"/>
</dbReference>
<evidence type="ECO:0000313" key="8">
    <source>
        <dbReference type="EMBL" id="GLC48779.1"/>
    </source>
</evidence>
<dbReference type="InterPro" id="IPR015797">
    <property type="entry name" value="NUDIX_hydrolase-like_dom_sf"/>
</dbReference>
<comment type="similarity">
    <text evidence="1 6">Belongs to the Nudix hydrolase family. CPSF5 subfamily.</text>
</comment>
<dbReference type="GO" id="GO:0005849">
    <property type="term" value="C:mRNA cleavage factor complex"/>
    <property type="evidence" value="ECO:0007669"/>
    <property type="project" value="UniProtKB-UniRule"/>
</dbReference>
<accession>A0A9W6EXT6</accession>
<protein>
    <recommendedName>
        <fullName evidence="6">Pre-mRNA cleavage factor Im 25 kDa subunit</fullName>
    </recommendedName>
</protein>
<dbReference type="Proteomes" id="UP001165080">
    <property type="component" value="Unassembled WGS sequence"/>
</dbReference>
<dbReference type="PIRSF" id="PIRSF017888">
    <property type="entry name" value="CPSF-25"/>
    <property type="match status" value="1"/>
</dbReference>
<comment type="function">
    <text evidence="5">Component of the cleavage factor Im (CFIm) complex that plays a key role in pre-mRNA 3'-processing. Involved in association with CPSF6 or CPSF7 in pre-MRNA 3'-end poly(A) site cleavage and poly(A) addition. NUDT21/CPSF5 binds to cleavage and polyadenylation RNA substrates. The homodimer mediates simultaneous sequence-specific recognition of two 5'-UGUA-3' elements within the pre-mRNA. Binds to, but does not hydrolyze mono- and di-adenosine nucleotides. May have a role in mRNA export.</text>
</comment>
<comment type="caution">
    <text evidence="8">The sequence shown here is derived from an EMBL/GenBank/DDBJ whole genome shotgun (WGS) entry which is preliminary data.</text>
</comment>
<dbReference type="FunFam" id="3.90.79.10:FF:000020">
    <property type="entry name" value="Pre-mRNA cleavage factor Im subunit 2"/>
    <property type="match status" value="1"/>
</dbReference>
<organism evidence="8 9">
    <name type="scientific">Pleodorina starrii</name>
    <dbReference type="NCBI Taxonomy" id="330485"/>
    <lineage>
        <taxon>Eukaryota</taxon>
        <taxon>Viridiplantae</taxon>
        <taxon>Chlorophyta</taxon>
        <taxon>core chlorophytes</taxon>
        <taxon>Chlorophyceae</taxon>
        <taxon>CS clade</taxon>
        <taxon>Chlamydomonadales</taxon>
        <taxon>Volvocaceae</taxon>
        <taxon>Pleodorina</taxon>
    </lineage>
</organism>
<dbReference type="GO" id="GO:0031124">
    <property type="term" value="P:mRNA 3'-end processing"/>
    <property type="evidence" value="ECO:0007669"/>
    <property type="project" value="InterPro"/>
</dbReference>
<evidence type="ECO:0000256" key="2">
    <source>
        <dbReference type="ARBA" id="ARBA00022664"/>
    </source>
</evidence>
<evidence type="ECO:0000256" key="5">
    <source>
        <dbReference type="ARBA" id="ARBA00054854"/>
    </source>
</evidence>
<name>A0A9W6EXT6_9CHLO</name>
<dbReference type="GO" id="GO:0003729">
    <property type="term" value="F:mRNA binding"/>
    <property type="evidence" value="ECO:0007669"/>
    <property type="project" value="UniProtKB-UniRule"/>
</dbReference>
<evidence type="ECO:0000256" key="4">
    <source>
        <dbReference type="ARBA" id="ARBA00023242"/>
    </source>
</evidence>
<gene>
    <name evidence="8" type="primary">PLEST005799</name>
    <name evidence="8" type="ORF">PLESTB_000147200</name>
</gene>
<keyword evidence="4 6" id="KW-0539">Nucleus</keyword>
<comment type="subcellular location">
    <subcellularLocation>
        <location evidence="6">Nucleus</location>
    </subcellularLocation>
    <text evidence="6">In punctate subnuclear structures localized adjacent to nuclear speckles, called paraspeckles.</text>
</comment>
<evidence type="ECO:0000256" key="6">
    <source>
        <dbReference type="PIRNR" id="PIRNR017888"/>
    </source>
</evidence>
<keyword evidence="9" id="KW-1185">Reference proteome</keyword>
<feature type="compositionally biased region" description="Low complexity" evidence="7">
    <location>
        <begin position="247"/>
        <end position="270"/>
    </location>
</feature>
<dbReference type="PANTHER" id="PTHR13047">
    <property type="entry name" value="PRE-MRNA CLEAVAGE FACTOR IM, 25KD SUBUNIT"/>
    <property type="match status" value="1"/>
</dbReference>
<dbReference type="Gene3D" id="3.90.79.10">
    <property type="entry name" value="Nucleoside Triphosphate Pyrophosphohydrolase"/>
    <property type="match status" value="2"/>
</dbReference>
<evidence type="ECO:0000256" key="1">
    <source>
        <dbReference type="ARBA" id="ARBA00009710"/>
    </source>
</evidence>
<keyword evidence="2 6" id="KW-0507">mRNA processing</keyword>
<evidence type="ECO:0000256" key="3">
    <source>
        <dbReference type="ARBA" id="ARBA00022884"/>
    </source>
</evidence>
<comment type="subunit">
    <text evidence="6">Homodimer. Component of the cleavage factor Im (CFIm) complex.</text>
</comment>
<sequence length="270" mass="30058">MAAGGQPVFNVYPAGNYTFGTKEPKLEKDANVNDRLARFKANYEREGGMRRSVDAVLLVQEHNHPHVLLLQLGQSFFRLPGGRLRPGEDEVEGLRRKLTNRLAPTNQALQVAWDVGEVLGVFYRPNFDTMFYPYVPAHITRPKECRKLFVVQLPERCVLAVRVGVVGDKKKVPEAEGTETAGGAGKAGLSVSPGEVPKNMKLVAVPIFELYDNVPRYGPIISSLPAVLSRLRLNLQFVLPPPPALPPQQQQQQQPNGYGQHQQQEQHYPP</sequence>